<dbReference type="Gene3D" id="2.40.160.180">
    <property type="entry name" value="Carbohydrate-selective porin OprB"/>
    <property type="match status" value="1"/>
</dbReference>
<gene>
    <name evidence="4" type="ORF">DCF17_00985</name>
</gene>
<feature type="signal peptide" evidence="2">
    <location>
        <begin position="1"/>
        <end position="38"/>
    </location>
</feature>
<dbReference type="PROSITE" id="PS51272">
    <property type="entry name" value="SLH"/>
    <property type="match status" value="1"/>
</dbReference>
<dbReference type="InterPro" id="IPR007049">
    <property type="entry name" value="Carb-sel_porin_OprB"/>
</dbReference>
<dbReference type="Proteomes" id="UP000249081">
    <property type="component" value="Unassembled WGS sequence"/>
</dbReference>
<dbReference type="GO" id="GO:0016020">
    <property type="term" value="C:membrane"/>
    <property type="evidence" value="ECO:0007669"/>
    <property type="project" value="InterPro"/>
</dbReference>
<reference evidence="5" key="1">
    <citation type="submission" date="2018-04" db="EMBL/GenBank/DDBJ databases">
        <authorList>
            <person name="Cornet L."/>
        </authorList>
    </citation>
    <scope>NUCLEOTIDE SEQUENCE [LARGE SCALE GENOMIC DNA]</scope>
</reference>
<feature type="domain" description="SLH" evidence="3">
    <location>
        <begin position="147"/>
        <end position="211"/>
    </location>
</feature>
<sequence length="655" mass="69608">MLKKSGQGVFKHPLILLNRKFCFVVAASLLSAAAPAVASDTLRSQTLGEPVVSGFLAEVEVEPLITLVGASPAAEPVPLPPLAEAVAPLLNHPIAEPALVSQVIAETSAEGSAEAVSTMRFSDLEAALDTGAVVQPETVDGLAQVTRVTDFSDVSPSDWAFQALSNLVETYGCIQGYPDSTFRGQRSLTRFEFAAGLNACLDVIVGTLGTIPEDDIATLLRLQADFAAELATLGGRVDQLEAETAQLRAQQFSTVTKLRGQAFFNIGGGFSGGDVLRETGSRAVPIATVVGNPAVSVASLVWLNFDTSFSGADRLKLQLVSGGGVGTANFFGSAGLFNTFGTPFVSQSGVPRGQDFNVFIRELSYAFPVGENLTVDIGPRINWYSYFDNNRYTFFLTGANSFNSSGGTQVNTVDRGTGAIAVWDVADWLDVRVGYLAENTEFIGGSKAPSDPSVGLFGGTSTLTGQIGLRPFDNFNLRLLYTRSNLMPNPVTGQIGGTFGEPIYGLADDGAGGRLTNAPADTFLVNFDWTPLNWLGVFGRYSYGSVGLTSAATQAGIGSIDAQSLQFGVAFPNLFKEGAQGTISYLVPFSVINGREFLVSGGGDGGRQQELEFVYRYPLNRNIALMPSVYWIMQPNNFSSNPDIFIFNMQAQLLF</sequence>
<dbReference type="PANTHER" id="PTHR43308:SF1">
    <property type="entry name" value="OUTER MEMBRANE PROTEIN ALPHA"/>
    <property type="match status" value="1"/>
</dbReference>
<name>A0A2W4WKV8_9CYAN</name>
<dbReference type="Pfam" id="PF00395">
    <property type="entry name" value="SLH"/>
    <property type="match status" value="1"/>
</dbReference>
<dbReference type="PANTHER" id="PTHR43308">
    <property type="entry name" value="OUTER MEMBRANE PROTEIN ALPHA-RELATED"/>
    <property type="match status" value="1"/>
</dbReference>
<evidence type="ECO:0000313" key="5">
    <source>
        <dbReference type="Proteomes" id="UP000249081"/>
    </source>
</evidence>
<keyword evidence="2" id="KW-0732">Signal</keyword>
<dbReference type="InterPro" id="IPR001119">
    <property type="entry name" value="SLH_dom"/>
</dbReference>
<dbReference type="GO" id="GO:0008643">
    <property type="term" value="P:carbohydrate transport"/>
    <property type="evidence" value="ECO:0007669"/>
    <property type="project" value="InterPro"/>
</dbReference>
<dbReference type="InterPro" id="IPR038673">
    <property type="entry name" value="OprB_sf"/>
</dbReference>
<comment type="similarity">
    <text evidence="1 2">Belongs to the OprB family.</text>
</comment>
<evidence type="ECO:0000313" key="4">
    <source>
        <dbReference type="EMBL" id="PZO45536.1"/>
    </source>
</evidence>
<feature type="chain" id="PRO_5015799431" evidence="2">
    <location>
        <begin position="39"/>
        <end position="655"/>
    </location>
</feature>
<dbReference type="AlphaFoldDB" id="A0A2W4WKV8"/>
<accession>A0A2W4WKV8</accession>
<dbReference type="Pfam" id="PF04966">
    <property type="entry name" value="OprB"/>
    <property type="match status" value="1"/>
</dbReference>
<proteinExistence type="inferred from homology"/>
<comment type="caution">
    <text evidence="4">The sequence shown here is derived from an EMBL/GenBank/DDBJ whole genome shotgun (WGS) entry which is preliminary data.</text>
</comment>
<dbReference type="EMBL" id="QBMN01000004">
    <property type="protein sequence ID" value="PZO45536.1"/>
    <property type="molecule type" value="Genomic_DNA"/>
</dbReference>
<dbReference type="InterPro" id="IPR047684">
    <property type="entry name" value="Por_som-like"/>
</dbReference>
<protein>
    <submittedName>
        <fullName evidence="4">Porin</fullName>
    </submittedName>
</protein>
<dbReference type="InterPro" id="IPR051465">
    <property type="entry name" value="Cell_Envelope_Struct_Comp"/>
</dbReference>
<dbReference type="GO" id="GO:0015288">
    <property type="term" value="F:porin activity"/>
    <property type="evidence" value="ECO:0007669"/>
    <property type="project" value="InterPro"/>
</dbReference>
<reference evidence="4 5" key="2">
    <citation type="submission" date="2018-06" db="EMBL/GenBank/DDBJ databases">
        <title>Metagenomic assembly of (sub)arctic Cyanobacteria and their associated microbiome from non-axenic cultures.</title>
        <authorList>
            <person name="Baurain D."/>
        </authorList>
    </citation>
    <scope>NUCLEOTIDE SEQUENCE [LARGE SCALE GENOMIC DNA]</scope>
    <source>
        <strain evidence="4">ULC041bin1</strain>
    </source>
</reference>
<dbReference type="NCBIfam" id="NF033921">
    <property type="entry name" value="por_somb"/>
    <property type="match status" value="1"/>
</dbReference>
<evidence type="ECO:0000259" key="3">
    <source>
        <dbReference type="PROSITE" id="PS51272"/>
    </source>
</evidence>
<evidence type="ECO:0000256" key="2">
    <source>
        <dbReference type="RuleBase" id="RU363072"/>
    </source>
</evidence>
<evidence type="ECO:0000256" key="1">
    <source>
        <dbReference type="ARBA" id="ARBA00008769"/>
    </source>
</evidence>
<organism evidence="4 5">
    <name type="scientific">Shackletoniella antarctica</name>
    <dbReference type="NCBI Taxonomy" id="268115"/>
    <lineage>
        <taxon>Bacteria</taxon>
        <taxon>Bacillati</taxon>
        <taxon>Cyanobacteriota</taxon>
        <taxon>Cyanophyceae</taxon>
        <taxon>Oculatellales</taxon>
        <taxon>Oculatellaceae</taxon>
        <taxon>Shackletoniella</taxon>
    </lineage>
</organism>